<feature type="domain" description="DUF7452" evidence="2">
    <location>
        <begin position="184"/>
        <end position="295"/>
    </location>
</feature>
<dbReference type="PROSITE" id="PS51257">
    <property type="entry name" value="PROKAR_LIPOPROTEIN"/>
    <property type="match status" value="1"/>
</dbReference>
<name>A0A8J3D4N6_9BACT</name>
<dbReference type="InterPro" id="IPR055875">
    <property type="entry name" value="DUF7452"/>
</dbReference>
<feature type="chain" id="PRO_5035150423" description="DUF7452 domain-containing protein" evidence="1">
    <location>
        <begin position="22"/>
        <end position="375"/>
    </location>
</feature>
<comment type="caution">
    <text evidence="3">The sequence shown here is derived from an EMBL/GenBank/DDBJ whole genome shotgun (WGS) entry which is preliminary data.</text>
</comment>
<evidence type="ECO:0000313" key="3">
    <source>
        <dbReference type="EMBL" id="GHB52054.1"/>
    </source>
</evidence>
<reference evidence="3 4" key="1">
    <citation type="journal article" date="2014" name="Int. J. Syst. Evol. Microbiol.">
        <title>Complete genome sequence of Corynebacterium casei LMG S-19264T (=DSM 44701T), isolated from a smear-ripened cheese.</title>
        <authorList>
            <consortium name="US DOE Joint Genome Institute (JGI-PGF)"/>
            <person name="Walter F."/>
            <person name="Albersmeier A."/>
            <person name="Kalinowski J."/>
            <person name="Ruckert C."/>
        </authorList>
    </citation>
    <scope>NUCLEOTIDE SEQUENCE [LARGE SCALE GENOMIC DNA]</scope>
    <source>
        <strain evidence="3 4">KCTC 12866</strain>
    </source>
</reference>
<proteinExistence type="predicted"/>
<gene>
    <name evidence="3" type="ORF">GCM10007390_00830</name>
</gene>
<dbReference type="AlphaFoldDB" id="A0A8J3D4N6"/>
<evidence type="ECO:0000259" key="2">
    <source>
        <dbReference type="Pfam" id="PF24249"/>
    </source>
</evidence>
<keyword evidence="1" id="KW-0732">Signal</keyword>
<sequence length="375" mass="40227">MKIRIHFLALLLILQGCDLFAPVDPIPPAVTTDAASNVQPTGFTVQGTIIAPSFKNTRQEKKSGDIQEYGFILRRGSNSDTIKKGTSLSASPLTFEHIFTGLAGSTTYSVQAYAKNEGGGIAQGTAVDVTTGVPIPASGTFSYKLAKAVSAAYLNDPGLNNNPKAIVILTFNASGASSPQPLALTYDSNRWAVINQNGSTLPVNSEYNIYYTTPGDRAFSHTAAAGNTSGHVTTLDHPLLNDKPNARMMATKVLRSGGTSNTSPIGVYYSGGRWRIFNQNTSRPMTAGTEFNVIIDDRIFETSAPAASKSNSFNISPSPKKEAKVFITQYWKGVYNPSEVGISYFSITGRGTFWFIENQDKSSIPANSSYFVLAL</sequence>
<feature type="signal peptide" evidence="1">
    <location>
        <begin position="1"/>
        <end position="21"/>
    </location>
</feature>
<evidence type="ECO:0000313" key="4">
    <source>
        <dbReference type="Proteomes" id="UP000598271"/>
    </source>
</evidence>
<evidence type="ECO:0000256" key="1">
    <source>
        <dbReference type="SAM" id="SignalP"/>
    </source>
</evidence>
<dbReference type="Pfam" id="PF24249">
    <property type="entry name" value="DUF7452"/>
    <property type="match status" value="1"/>
</dbReference>
<dbReference type="EMBL" id="BMXF01000001">
    <property type="protein sequence ID" value="GHB52054.1"/>
    <property type="molecule type" value="Genomic_DNA"/>
</dbReference>
<dbReference type="RefSeq" id="WP_189562306.1">
    <property type="nucleotide sequence ID" value="NZ_BMXF01000001.1"/>
</dbReference>
<dbReference type="Proteomes" id="UP000598271">
    <property type="component" value="Unassembled WGS sequence"/>
</dbReference>
<organism evidence="3 4">
    <name type="scientific">Persicitalea jodogahamensis</name>
    <dbReference type="NCBI Taxonomy" id="402147"/>
    <lineage>
        <taxon>Bacteria</taxon>
        <taxon>Pseudomonadati</taxon>
        <taxon>Bacteroidota</taxon>
        <taxon>Cytophagia</taxon>
        <taxon>Cytophagales</taxon>
        <taxon>Spirosomataceae</taxon>
        <taxon>Persicitalea</taxon>
    </lineage>
</organism>
<protein>
    <recommendedName>
        <fullName evidence="2">DUF7452 domain-containing protein</fullName>
    </recommendedName>
</protein>
<keyword evidence="4" id="KW-1185">Reference proteome</keyword>
<accession>A0A8J3D4N6</accession>